<sequence length="606" mass="67505">MKEISHWVICRRLLSMVKPVSIAEVLVMIALALCIFLGKWLDVASIKERGIIINGLRSTKEVSDGNVPSMCSGAVTFFIFRTLSSVFIESKGILFSVITNRIVEDMTSHVFRLAIHSAHSCEKKPTSLNRVVERGNKKICKVLGKVLTIGVPTFYNLILLFKEIHMMFGFRYLFPVLLTVIAYTVYTHVTLRIRSLYRKRINDADNLASRRIHECIANIDLVKACCCEEMEESRLAAIMRIMWSLKLSDKKCVGLINFGQRTLFTVLFVHVVFKGSTDAAASRMAIGDLTTLFSFVLSIDGSMWTLGTIARDIGSWMTDCTDLLTLCDELERVAAESCETATQDAVKDEGSLCLSRHTKSLGRTPVSIEVALGGEAAAIEFENVGFSYPQSVDVLKGLSFRIMRGERVGIIGRSGSGKSTILRLILMLHGHTGTIRVDGTEIRKISPKALRRTIGCILQDTLFFDESILYNVRYGNPSGRMDEILKGCMDAGLWEVISKKGLDSRMKDLSGGEAQMVCIARCLAKDCEVMLLDEATSKLDGCAEKRVFELLMGLEGKTIVMILHNLWMTEYMDKIIVVDGGKVLEVGRHSELMEAGGMYWRMKTMG</sequence>
<evidence type="ECO:0000313" key="10">
    <source>
        <dbReference type="EMBL" id="AFN82469.1"/>
    </source>
</evidence>
<dbReference type="AlphaFoldDB" id="I7ALC7"/>
<comment type="subcellular location">
    <subcellularLocation>
        <location evidence="1">Membrane</location>
        <topology evidence="1">Multi-pass membrane protein</topology>
    </subcellularLocation>
</comment>
<evidence type="ECO:0000256" key="4">
    <source>
        <dbReference type="ARBA" id="ARBA00022840"/>
    </source>
</evidence>
<evidence type="ECO:0000256" key="5">
    <source>
        <dbReference type="ARBA" id="ARBA00022989"/>
    </source>
</evidence>
<keyword evidence="3" id="KW-0547">Nucleotide-binding</keyword>
<dbReference type="GO" id="GO:0016887">
    <property type="term" value="F:ATP hydrolysis activity"/>
    <property type="evidence" value="ECO:0007669"/>
    <property type="project" value="InterPro"/>
</dbReference>
<dbReference type="Gene3D" id="3.40.50.300">
    <property type="entry name" value="P-loop containing nucleotide triphosphate hydrolases"/>
    <property type="match status" value="1"/>
</dbReference>
<dbReference type="OrthoDB" id="6500128at2759"/>
<dbReference type="VEuPathDB" id="MicrosporidiaDB:EROM_011250"/>
<proteinExistence type="predicted"/>
<dbReference type="GO" id="GO:0005524">
    <property type="term" value="F:ATP binding"/>
    <property type="evidence" value="ECO:0007669"/>
    <property type="project" value="UniProtKB-KW"/>
</dbReference>
<dbReference type="SMART" id="SM00382">
    <property type="entry name" value="AAA"/>
    <property type="match status" value="1"/>
</dbReference>
<keyword evidence="11" id="KW-1185">Reference proteome</keyword>
<dbReference type="HOGENOM" id="CLU_000604_84_1_1"/>
<dbReference type="SUPFAM" id="SSF52540">
    <property type="entry name" value="P-loop containing nucleoside triphosphate hydrolases"/>
    <property type="match status" value="1"/>
</dbReference>
<dbReference type="InterPro" id="IPR003439">
    <property type="entry name" value="ABC_transporter-like_ATP-bd"/>
</dbReference>
<keyword evidence="6 7" id="KW-0472">Membrane</keyword>
<protein>
    <submittedName>
        <fullName evidence="10">ATM1 mitochondrial ABC transporter</fullName>
    </submittedName>
</protein>
<dbReference type="InterPro" id="IPR003593">
    <property type="entry name" value="AAA+_ATPase"/>
</dbReference>
<reference evidence="10 11" key="1">
    <citation type="journal article" date="2012" name="Proc. Natl. Acad. Sci. U.S.A.">
        <title>Gain and loss of multiple functionally related, horizontally transferred genes in the reduced genomes of two microsporidian parasites.</title>
        <authorList>
            <person name="Pombert J.-F."/>
            <person name="Selman M."/>
            <person name="Burki F."/>
            <person name="Bardell F.T."/>
            <person name="Farinelli L."/>
            <person name="Solter L.F."/>
            <person name="Whitman D.W."/>
            <person name="Weiss L.M."/>
            <person name="Corradi N."/>
            <person name="Keeling P.J."/>
        </authorList>
    </citation>
    <scope>NUCLEOTIDE SEQUENCE [LARGE SCALE GENOMIC DNA]</scope>
    <source>
        <strain evidence="10 11">SJ-2008</strain>
    </source>
</reference>
<name>I7ALC7_ENCRO</name>
<evidence type="ECO:0000256" key="1">
    <source>
        <dbReference type="ARBA" id="ARBA00004141"/>
    </source>
</evidence>
<dbReference type="PROSITE" id="PS50893">
    <property type="entry name" value="ABC_TRANSPORTER_2"/>
    <property type="match status" value="1"/>
</dbReference>
<dbReference type="InterPro" id="IPR017871">
    <property type="entry name" value="ABC_transporter-like_CS"/>
</dbReference>
<feature type="transmembrane region" description="Helical" evidence="7">
    <location>
        <begin position="142"/>
        <end position="160"/>
    </location>
</feature>
<dbReference type="PROSITE" id="PS00211">
    <property type="entry name" value="ABC_TRANSPORTER_1"/>
    <property type="match status" value="1"/>
</dbReference>
<dbReference type="InterPro" id="IPR036640">
    <property type="entry name" value="ABC1_TM_sf"/>
</dbReference>
<accession>I7ALC7</accession>
<dbReference type="SUPFAM" id="SSF90123">
    <property type="entry name" value="ABC transporter transmembrane region"/>
    <property type="match status" value="1"/>
</dbReference>
<evidence type="ECO:0000259" key="9">
    <source>
        <dbReference type="PROSITE" id="PS50929"/>
    </source>
</evidence>
<feature type="transmembrane region" description="Helical" evidence="7">
    <location>
        <begin position="20"/>
        <end position="41"/>
    </location>
</feature>
<dbReference type="KEGG" id="ero:EROM_011250"/>
<organism evidence="10 11">
    <name type="scientific">Encephalitozoon romaleae (strain SJ-2008)</name>
    <name type="common">Microsporidian parasite</name>
    <dbReference type="NCBI Taxonomy" id="1178016"/>
    <lineage>
        <taxon>Eukaryota</taxon>
        <taxon>Fungi</taxon>
        <taxon>Fungi incertae sedis</taxon>
        <taxon>Microsporidia</taxon>
        <taxon>Unikaryonidae</taxon>
        <taxon>Encephalitozoon</taxon>
    </lineage>
</organism>
<dbReference type="PROSITE" id="PS50929">
    <property type="entry name" value="ABC_TM1F"/>
    <property type="match status" value="1"/>
</dbReference>
<dbReference type="InterPro" id="IPR011527">
    <property type="entry name" value="ABC1_TM_dom"/>
</dbReference>
<gene>
    <name evidence="10" type="ordered locus">EROM_011250</name>
</gene>
<dbReference type="RefSeq" id="XP_009263966.1">
    <property type="nucleotide sequence ID" value="XM_009265691.1"/>
</dbReference>
<dbReference type="GO" id="GO:0016020">
    <property type="term" value="C:membrane"/>
    <property type="evidence" value="ECO:0007669"/>
    <property type="project" value="UniProtKB-SubCell"/>
</dbReference>
<dbReference type="GeneID" id="20520752"/>
<evidence type="ECO:0000256" key="2">
    <source>
        <dbReference type="ARBA" id="ARBA00022692"/>
    </source>
</evidence>
<feature type="domain" description="ABC transmembrane type-1" evidence="9">
    <location>
        <begin position="169"/>
        <end position="315"/>
    </location>
</feature>
<dbReference type="GO" id="GO:0140359">
    <property type="term" value="F:ABC-type transporter activity"/>
    <property type="evidence" value="ECO:0007669"/>
    <property type="project" value="InterPro"/>
</dbReference>
<dbReference type="Gene3D" id="1.20.1560.10">
    <property type="entry name" value="ABC transporter type 1, transmembrane domain"/>
    <property type="match status" value="1"/>
</dbReference>
<evidence type="ECO:0000256" key="7">
    <source>
        <dbReference type="SAM" id="Phobius"/>
    </source>
</evidence>
<dbReference type="PANTHER" id="PTHR24221:SF503">
    <property type="entry name" value="MITOCHONDRIAL POTASSIUM CHANNEL ATP-BINDING SUBUNIT"/>
    <property type="match status" value="1"/>
</dbReference>
<dbReference type="PANTHER" id="PTHR24221">
    <property type="entry name" value="ATP-BINDING CASSETTE SUB-FAMILY B"/>
    <property type="match status" value="1"/>
</dbReference>
<evidence type="ECO:0000256" key="6">
    <source>
        <dbReference type="ARBA" id="ARBA00023136"/>
    </source>
</evidence>
<feature type="domain" description="ABC transporter" evidence="8">
    <location>
        <begin position="379"/>
        <end position="605"/>
    </location>
</feature>
<dbReference type="EMBL" id="CP003518">
    <property type="protein sequence ID" value="AFN82469.1"/>
    <property type="molecule type" value="Genomic_DNA"/>
</dbReference>
<keyword evidence="5 7" id="KW-1133">Transmembrane helix</keyword>
<dbReference type="Pfam" id="PF00005">
    <property type="entry name" value="ABC_tran"/>
    <property type="match status" value="1"/>
</dbReference>
<dbReference type="InterPro" id="IPR027417">
    <property type="entry name" value="P-loop_NTPase"/>
</dbReference>
<keyword evidence="2 7" id="KW-0812">Transmembrane</keyword>
<dbReference type="InterPro" id="IPR039421">
    <property type="entry name" value="Type_1_exporter"/>
</dbReference>
<dbReference type="Proteomes" id="UP000010094">
    <property type="component" value="Chromosome I"/>
</dbReference>
<feature type="transmembrane region" description="Helical" evidence="7">
    <location>
        <begin position="172"/>
        <end position="191"/>
    </location>
</feature>
<evidence type="ECO:0000256" key="3">
    <source>
        <dbReference type="ARBA" id="ARBA00022741"/>
    </source>
</evidence>
<keyword evidence="4" id="KW-0067">ATP-binding</keyword>
<evidence type="ECO:0000259" key="8">
    <source>
        <dbReference type="PROSITE" id="PS50893"/>
    </source>
</evidence>
<dbReference type="Pfam" id="PF00664">
    <property type="entry name" value="ABC_membrane"/>
    <property type="match status" value="1"/>
</dbReference>
<evidence type="ECO:0000313" key="11">
    <source>
        <dbReference type="Proteomes" id="UP000010094"/>
    </source>
</evidence>